<evidence type="ECO:0000256" key="1">
    <source>
        <dbReference type="ARBA" id="ARBA00023002"/>
    </source>
</evidence>
<dbReference type="Proteomes" id="UP000326565">
    <property type="component" value="Unassembled WGS sequence"/>
</dbReference>
<dbReference type="InterPro" id="IPR036188">
    <property type="entry name" value="FAD/NAD-bd_sf"/>
</dbReference>
<sequence length="515" mass="57496">MVGDEPTKQVRVVLDRFNAALARNDIEVSESYFFSTQTKALREVRGEIVVDDVAQFILVMLTLQFIDCGIAFRTESPGAKCKGKEVLLPVKDDDIIKWKIWILSIILYSLDLRFDSFESFETDVFIIGGGNAAVALAARLKALDVDSLMAERNARAGDNWALRYDCMRCFHIPTSFCHLSYMGYDKELQTPHLLTRYELASQVRRYVVAYNLNIITSVQIQSTQYDPSTERWTVKFQTPAGQRTTVSKHVALVTDSQLYQGVSVHSAQYQNDKKLAEKGVKSVLVFGSVNTAFDVLEDCHAAGLQATMVVRSPTYIIPVDYICDKHSLGAYDMGVEAVNCLFLFLSTSIDSQLARGLMAMFTLKEPDRYEALAVVGFPVLDSGHYVDVGGTNLLVEGKAGVKAGVEPVAYTTSGLRFSDGSIIDAEAILWCTRFADKDVHNTPAEILGSQNEVTEIENKQLLGPNKIAARLDAIWGINAEGEVHGMWKRYLHLDNFWVMGGYTQQHRWHSRILAL</sequence>
<dbReference type="AlphaFoldDB" id="A0A5N5WKT4"/>
<keyword evidence="3" id="KW-1185">Reference proteome</keyword>
<dbReference type="GO" id="GO:0050660">
    <property type="term" value="F:flavin adenine dinucleotide binding"/>
    <property type="evidence" value="ECO:0007669"/>
    <property type="project" value="TreeGrafter"/>
</dbReference>
<evidence type="ECO:0000313" key="2">
    <source>
        <dbReference type="EMBL" id="KAB8068889.1"/>
    </source>
</evidence>
<proteinExistence type="predicted"/>
<organism evidence="2 3">
    <name type="scientific">Aspergillus leporis</name>
    <dbReference type="NCBI Taxonomy" id="41062"/>
    <lineage>
        <taxon>Eukaryota</taxon>
        <taxon>Fungi</taxon>
        <taxon>Dikarya</taxon>
        <taxon>Ascomycota</taxon>
        <taxon>Pezizomycotina</taxon>
        <taxon>Eurotiomycetes</taxon>
        <taxon>Eurotiomycetidae</taxon>
        <taxon>Eurotiales</taxon>
        <taxon>Aspergillaceae</taxon>
        <taxon>Aspergillus</taxon>
        <taxon>Aspergillus subgen. Circumdati</taxon>
    </lineage>
</organism>
<evidence type="ECO:0000313" key="3">
    <source>
        <dbReference type="Proteomes" id="UP000326565"/>
    </source>
</evidence>
<reference evidence="2 3" key="1">
    <citation type="submission" date="2019-04" db="EMBL/GenBank/DDBJ databases">
        <title>Friends and foes A comparative genomics study of 23 Aspergillus species from section Flavi.</title>
        <authorList>
            <consortium name="DOE Joint Genome Institute"/>
            <person name="Kjaerbolling I."/>
            <person name="Vesth T."/>
            <person name="Frisvad J.C."/>
            <person name="Nybo J.L."/>
            <person name="Theobald S."/>
            <person name="Kildgaard S."/>
            <person name="Isbrandt T."/>
            <person name="Kuo A."/>
            <person name="Sato A."/>
            <person name="Lyhne E.K."/>
            <person name="Kogle M.E."/>
            <person name="Wiebenga A."/>
            <person name="Kun R.S."/>
            <person name="Lubbers R.J."/>
            <person name="Makela M.R."/>
            <person name="Barry K."/>
            <person name="Chovatia M."/>
            <person name="Clum A."/>
            <person name="Daum C."/>
            <person name="Haridas S."/>
            <person name="He G."/>
            <person name="LaButti K."/>
            <person name="Lipzen A."/>
            <person name="Mondo S."/>
            <person name="Riley R."/>
            <person name="Salamov A."/>
            <person name="Simmons B.A."/>
            <person name="Magnuson J.K."/>
            <person name="Henrissat B."/>
            <person name="Mortensen U.H."/>
            <person name="Larsen T.O."/>
            <person name="Devries R.P."/>
            <person name="Grigoriev I.V."/>
            <person name="Machida M."/>
            <person name="Baker S.E."/>
            <person name="Andersen M.R."/>
        </authorList>
    </citation>
    <scope>NUCLEOTIDE SEQUENCE [LARGE SCALE GENOMIC DNA]</scope>
    <source>
        <strain evidence="2 3">CBS 151.66</strain>
    </source>
</reference>
<dbReference type="SMR" id="A0A5N5WKT4"/>
<dbReference type="PANTHER" id="PTHR43539:SF68">
    <property type="entry name" value="FLAVIN-BINDING MONOOXYGENASE-LIKE PROTEIN (AFU_ORTHOLOGUE AFUA_4G09220)"/>
    <property type="match status" value="1"/>
</dbReference>
<name>A0A5N5WKT4_9EURO</name>
<dbReference type="GO" id="GO:0004497">
    <property type="term" value="F:monooxygenase activity"/>
    <property type="evidence" value="ECO:0007669"/>
    <property type="project" value="TreeGrafter"/>
</dbReference>
<dbReference type="SUPFAM" id="SSF51905">
    <property type="entry name" value="FAD/NAD(P)-binding domain"/>
    <property type="match status" value="1"/>
</dbReference>
<dbReference type="OrthoDB" id="74360at2759"/>
<dbReference type="PANTHER" id="PTHR43539">
    <property type="entry name" value="FLAVIN-BINDING MONOOXYGENASE-LIKE PROTEIN (AFU_ORTHOLOGUE AFUA_4G09220)"/>
    <property type="match status" value="1"/>
</dbReference>
<evidence type="ECO:0008006" key="4">
    <source>
        <dbReference type="Google" id="ProtNLM"/>
    </source>
</evidence>
<keyword evidence="1" id="KW-0560">Oxidoreductase</keyword>
<dbReference type="EMBL" id="ML732368">
    <property type="protein sequence ID" value="KAB8068889.1"/>
    <property type="molecule type" value="Genomic_DNA"/>
</dbReference>
<dbReference type="InterPro" id="IPR050982">
    <property type="entry name" value="Auxin_biosynth/cation_transpt"/>
</dbReference>
<protein>
    <recommendedName>
        <fullName evidence="4">FAD/NAD(P)-binding domain-containing protein</fullName>
    </recommendedName>
</protein>
<gene>
    <name evidence="2" type="ORF">BDV29DRAFT_195327</name>
</gene>
<dbReference type="Gene3D" id="3.50.50.60">
    <property type="entry name" value="FAD/NAD(P)-binding domain"/>
    <property type="match status" value="1"/>
</dbReference>
<accession>A0A5N5WKT4</accession>